<evidence type="ECO:0000259" key="1">
    <source>
        <dbReference type="Pfam" id="PF03205"/>
    </source>
</evidence>
<keyword evidence="3" id="KW-1185">Reference proteome</keyword>
<name>L0K9Z1_HALHC</name>
<accession>L0K9Z1</accession>
<dbReference type="RefSeq" id="WP_015326916.1">
    <property type="nucleotide sequence ID" value="NC_019978.1"/>
</dbReference>
<dbReference type="eggNOG" id="COG1763">
    <property type="taxonomic scope" value="Bacteria"/>
</dbReference>
<organism evidence="2 3">
    <name type="scientific">Halobacteroides halobius (strain ATCC 35273 / DSM 5150 / MD-1)</name>
    <dbReference type="NCBI Taxonomy" id="748449"/>
    <lineage>
        <taxon>Bacteria</taxon>
        <taxon>Bacillati</taxon>
        <taxon>Bacillota</taxon>
        <taxon>Clostridia</taxon>
        <taxon>Halanaerobiales</taxon>
        <taxon>Halobacteroidaceae</taxon>
        <taxon>Halobacteroides</taxon>
    </lineage>
</organism>
<dbReference type="InterPro" id="IPR027417">
    <property type="entry name" value="P-loop_NTPase"/>
</dbReference>
<dbReference type="PATRIC" id="fig|748449.3.peg.1208"/>
<dbReference type="GO" id="GO:0006777">
    <property type="term" value="P:Mo-molybdopterin cofactor biosynthetic process"/>
    <property type="evidence" value="ECO:0007669"/>
    <property type="project" value="InterPro"/>
</dbReference>
<dbReference type="STRING" id="748449.Halha_1248"/>
<dbReference type="PANTHER" id="PTHR40072">
    <property type="entry name" value="MOLYBDOPTERIN-GUANINE DINUCLEOTIDE BIOSYNTHESIS ADAPTER PROTEIN-RELATED"/>
    <property type="match status" value="1"/>
</dbReference>
<dbReference type="EMBL" id="CP003359">
    <property type="protein sequence ID" value="AGB41194.1"/>
    <property type="molecule type" value="Genomic_DNA"/>
</dbReference>
<dbReference type="NCBIfam" id="TIGR00176">
    <property type="entry name" value="mobB"/>
    <property type="match status" value="1"/>
</dbReference>
<dbReference type="Proteomes" id="UP000010880">
    <property type="component" value="Chromosome"/>
</dbReference>
<sequence>MIPIVSIVGWSNSGKTTFITELIPALKEKGYKVATIKHDAHKFQIDKPGKDSWQHREAGAKIVILSSSDKVAMIKEVREEPSVETLVEEYIDSDIDSDFDLVLAEGYKTGSTSKVEVFRPNVYNKPAVDEENLLLRVINDSTREELLAQVDRVCKVIEKEVL</sequence>
<dbReference type="SUPFAM" id="SSF52540">
    <property type="entry name" value="P-loop containing nucleoside triphosphate hydrolases"/>
    <property type="match status" value="1"/>
</dbReference>
<evidence type="ECO:0000313" key="2">
    <source>
        <dbReference type="EMBL" id="AGB41194.1"/>
    </source>
</evidence>
<dbReference type="GO" id="GO:0005525">
    <property type="term" value="F:GTP binding"/>
    <property type="evidence" value="ECO:0007669"/>
    <property type="project" value="InterPro"/>
</dbReference>
<feature type="domain" description="Molybdopterin-guanine dinucleotide biosynthesis protein B (MobB)" evidence="1">
    <location>
        <begin position="4"/>
        <end position="138"/>
    </location>
</feature>
<dbReference type="Pfam" id="PF03205">
    <property type="entry name" value="MobB"/>
    <property type="match status" value="1"/>
</dbReference>
<dbReference type="HOGENOM" id="CLU_068199_2_2_9"/>
<dbReference type="PANTHER" id="PTHR40072:SF1">
    <property type="entry name" value="MOLYBDOPTERIN-GUANINE DINUCLEOTIDE BIOSYNTHESIS ADAPTER PROTEIN"/>
    <property type="match status" value="1"/>
</dbReference>
<evidence type="ECO:0000313" key="3">
    <source>
        <dbReference type="Proteomes" id="UP000010880"/>
    </source>
</evidence>
<dbReference type="InterPro" id="IPR052539">
    <property type="entry name" value="MGD_biosynthesis_adapter"/>
</dbReference>
<dbReference type="InterPro" id="IPR004435">
    <property type="entry name" value="MobB_dom"/>
</dbReference>
<dbReference type="Gene3D" id="3.40.50.300">
    <property type="entry name" value="P-loop containing nucleotide triphosphate hydrolases"/>
    <property type="match status" value="1"/>
</dbReference>
<protein>
    <submittedName>
        <fullName evidence="2">Molybdopterin-guanine dinucleotide biosynthesis protein MobB</fullName>
    </submittedName>
</protein>
<dbReference type="CDD" id="cd03116">
    <property type="entry name" value="MobB"/>
    <property type="match status" value="1"/>
</dbReference>
<reference evidence="3" key="1">
    <citation type="submission" date="2012-02" db="EMBL/GenBank/DDBJ databases">
        <title>The complete genome of Halobacteroides halobius DSM 5150.</title>
        <authorList>
            <person name="Lucas S."/>
            <person name="Copeland A."/>
            <person name="Lapidus A."/>
            <person name="Glavina del Rio T."/>
            <person name="Dalin E."/>
            <person name="Tice H."/>
            <person name="Bruce D."/>
            <person name="Goodwin L."/>
            <person name="Pitluck S."/>
            <person name="Peters L."/>
            <person name="Mikhailova N."/>
            <person name="Gu W."/>
            <person name="Kyrpides N."/>
            <person name="Mavromatis K."/>
            <person name="Ivanova N."/>
            <person name="Brettin T."/>
            <person name="Detter J.C."/>
            <person name="Han C."/>
            <person name="Larimer F."/>
            <person name="Land M."/>
            <person name="Hauser L."/>
            <person name="Markowitz V."/>
            <person name="Cheng J.-F."/>
            <person name="Hugenholtz P."/>
            <person name="Woyke T."/>
            <person name="Wu D."/>
            <person name="Tindall B."/>
            <person name="Pomrenke H."/>
            <person name="Brambilla E."/>
            <person name="Klenk H.-P."/>
            <person name="Eisen J.A."/>
        </authorList>
    </citation>
    <scope>NUCLEOTIDE SEQUENCE [LARGE SCALE GENOMIC DNA]</scope>
    <source>
        <strain evidence="3">ATCC 35273 / DSM 5150 / MD-1</strain>
    </source>
</reference>
<dbReference type="KEGG" id="hhl:Halha_1248"/>
<proteinExistence type="predicted"/>
<dbReference type="OrthoDB" id="9786803at2"/>
<dbReference type="AlphaFoldDB" id="L0K9Z1"/>
<gene>
    <name evidence="2" type="ordered locus">Halha_1248</name>
</gene>